<keyword evidence="9" id="KW-1185">Reference proteome</keyword>
<evidence type="ECO:0000256" key="1">
    <source>
        <dbReference type="ARBA" id="ARBA00010641"/>
    </source>
</evidence>
<dbReference type="NCBIfam" id="TIGR02937">
    <property type="entry name" value="sigma70-ECF"/>
    <property type="match status" value="1"/>
</dbReference>
<organism evidence="8 9">
    <name type="scientific">Paragemmobacter straminiformis</name>
    <dbReference type="NCBI Taxonomy" id="2045119"/>
    <lineage>
        <taxon>Bacteria</taxon>
        <taxon>Pseudomonadati</taxon>
        <taxon>Pseudomonadota</taxon>
        <taxon>Alphaproteobacteria</taxon>
        <taxon>Rhodobacterales</taxon>
        <taxon>Paracoccaceae</taxon>
        <taxon>Paragemmobacter</taxon>
    </lineage>
</organism>
<evidence type="ECO:0000256" key="5">
    <source>
        <dbReference type="ARBA" id="ARBA00023163"/>
    </source>
</evidence>
<dbReference type="AlphaFoldDB" id="A0A842I6P9"/>
<evidence type="ECO:0000259" key="7">
    <source>
        <dbReference type="Pfam" id="PF08281"/>
    </source>
</evidence>
<dbReference type="InterPro" id="IPR039425">
    <property type="entry name" value="RNA_pol_sigma-70-like"/>
</dbReference>
<dbReference type="InterPro" id="IPR013324">
    <property type="entry name" value="RNA_pol_sigma_r3/r4-like"/>
</dbReference>
<protein>
    <submittedName>
        <fullName evidence="8">Sigma-70 family RNA polymerase sigma factor</fullName>
    </submittedName>
</protein>
<keyword evidence="4" id="KW-0238">DNA-binding</keyword>
<dbReference type="Gene3D" id="1.10.10.10">
    <property type="entry name" value="Winged helix-like DNA-binding domain superfamily/Winged helix DNA-binding domain"/>
    <property type="match status" value="1"/>
</dbReference>
<dbReference type="InterPro" id="IPR013325">
    <property type="entry name" value="RNA_pol_sigma_r2"/>
</dbReference>
<keyword evidence="5" id="KW-0804">Transcription</keyword>
<accession>A0A842I6P9</accession>
<dbReference type="SUPFAM" id="SSF88659">
    <property type="entry name" value="Sigma3 and sigma4 domains of RNA polymerase sigma factors"/>
    <property type="match status" value="1"/>
</dbReference>
<dbReference type="RefSeq" id="WP_185796714.1">
    <property type="nucleotide sequence ID" value="NZ_JACLQD010000002.1"/>
</dbReference>
<dbReference type="InterPro" id="IPR013249">
    <property type="entry name" value="RNA_pol_sigma70_r4_t2"/>
</dbReference>
<dbReference type="InterPro" id="IPR007627">
    <property type="entry name" value="RNA_pol_sigma70_r2"/>
</dbReference>
<dbReference type="GO" id="GO:0006352">
    <property type="term" value="P:DNA-templated transcription initiation"/>
    <property type="evidence" value="ECO:0007669"/>
    <property type="project" value="InterPro"/>
</dbReference>
<feature type="domain" description="RNA polymerase sigma factor 70 region 4 type 2" evidence="7">
    <location>
        <begin position="123"/>
        <end position="172"/>
    </location>
</feature>
<feature type="domain" description="RNA polymerase sigma-70 region 2" evidence="6">
    <location>
        <begin position="29"/>
        <end position="93"/>
    </location>
</feature>
<evidence type="ECO:0000313" key="9">
    <source>
        <dbReference type="Proteomes" id="UP000555411"/>
    </source>
</evidence>
<dbReference type="EMBL" id="JACLQD010000002">
    <property type="protein sequence ID" value="MBC2835083.1"/>
    <property type="molecule type" value="Genomic_DNA"/>
</dbReference>
<comment type="similarity">
    <text evidence="1">Belongs to the sigma-70 factor family. ECF subfamily.</text>
</comment>
<dbReference type="Proteomes" id="UP000555411">
    <property type="component" value="Unassembled WGS sequence"/>
</dbReference>
<evidence type="ECO:0000256" key="4">
    <source>
        <dbReference type="ARBA" id="ARBA00023125"/>
    </source>
</evidence>
<keyword evidence="2" id="KW-0805">Transcription regulation</keyword>
<sequence length="181" mass="19992">MPLPDDDWSVLMRSALGGDARAYARLLREVTPVLRGIVSARGRNLARDRQEDIVQEVLMAIHRKRHTWQPDLPVRPWLYTIARHKVIDAFRARVGAISLPIEDFENALVADDPPDGLAARDVAGLIGQLDRRSAQIVRAVGLEDEATASVGLRLGMSEGAVRVALHRAMRRLSVLAQGTKP</sequence>
<dbReference type="InterPro" id="IPR036388">
    <property type="entry name" value="WH-like_DNA-bd_sf"/>
</dbReference>
<dbReference type="Pfam" id="PF04542">
    <property type="entry name" value="Sigma70_r2"/>
    <property type="match status" value="1"/>
</dbReference>
<dbReference type="GO" id="GO:0003677">
    <property type="term" value="F:DNA binding"/>
    <property type="evidence" value="ECO:0007669"/>
    <property type="project" value="UniProtKB-KW"/>
</dbReference>
<dbReference type="PANTHER" id="PTHR43133">
    <property type="entry name" value="RNA POLYMERASE ECF-TYPE SIGMA FACTO"/>
    <property type="match status" value="1"/>
</dbReference>
<reference evidence="8 9" key="1">
    <citation type="journal article" date="2017" name="Int. J. Syst. Evol. Microbiol.">
        <title>Gemmobacter straminiformis sp. nov., isolated from an artificial fountain.</title>
        <authorList>
            <person name="Kang J.Y."/>
            <person name="Kim M.J."/>
            <person name="Chun J."/>
            <person name="Son K.P."/>
            <person name="Jahng K.Y."/>
        </authorList>
    </citation>
    <scope>NUCLEOTIDE SEQUENCE [LARGE SCALE GENOMIC DNA]</scope>
    <source>
        <strain evidence="8 9">CAM-8</strain>
    </source>
</reference>
<name>A0A842I6P9_9RHOB</name>
<evidence type="ECO:0000313" key="8">
    <source>
        <dbReference type="EMBL" id="MBC2835083.1"/>
    </source>
</evidence>
<evidence type="ECO:0000259" key="6">
    <source>
        <dbReference type="Pfam" id="PF04542"/>
    </source>
</evidence>
<gene>
    <name evidence="8" type="ORF">H7F16_06155</name>
</gene>
<dbReference type="GO" id="GO:0016987">
    <property type="term" value="F:sigma factor activity"/>
    <property type="evidence" value="ECO:0007669"/>
    <property type="project" value="UniProtKB-KW"/>
</dbReference>
<dbReference type="PANTHER" id="PTHR43133:SF58">
    <property type="entry name" value="ECF RNA POLYMERASE SIGMA FACTOR SIGD"/>
    <property type="match status" value="1"/>
</dbReference>
<dbReference type="InterPro" id="IPR014284">
    <property type="entry name" value="RNA_pol_sigma-70_dom"/>
</dbReference>
<dbReference type="Pfam" id="PF08281">
    <property type="entry name" value="Sigma70_r4_2"/>
    <property type="match status" value="1"/>
</dbReference>
<proteinExistence type="inferred from homology"/>
<comment type="caution">
    <text evidence="8">The sequence shown here is derived from an EMBL/GenBank/DDBJ whole genome shotgun (WGS) entry which is preliminary data.</text>
</comment>
<dbReference type="Gene3D" id="1.10.1740.10">
    <property type="match status" value="1"/>
</dbReference>
<keyword evidence="3" id="KW-0731">Sigma factor</keyword>
<evidence type="ECO:0000256" key="2">
    <source>
        <dbReference type="ARBA" id="ARBA00023015"/>
    </source>
</evidence>
<evidence type="ECO:0000256" key="3">
    <source>
        <dbReference type="ARBA" id="ARBA00023082"/>
    </source>
</evidence>
<dbReference type="SUPFAM" id="SSF88946">
    <property type="entry name" value="Sigma2 domain of RNA polymerase sigma factors"/>
    <property type="match status" value="1"/>
</dbReference>